<dbReference type="AlphaFoldDB" id="A0A1H6CFQ2"/>
<dbReference type="Proteomes" id="UP000236745">
    <property type="component" value="Unassembled WGS sequence"/>
</dbReference>
<evidence type="ECO:0000259" key="2">
    <source>
        <dbReference type="SMART" id="SM00278"/>
    </source>
</evidence>
<dbReference type="RefSeq" id="WP_104004246.1">
    <property type="nucleotide sequence ID" value="NZ_FNVQ01000003.1"/>
</dbReference>
<dbReference type="InterPro" id="IPR003583">
    <property type="entry name" value="Hlx-hairpin-Hlx_DNA-bd_motif"/>
</dbReference>
<dbReference type="PANTHER" id="PTHR21180">
    <property type="entry name" value="ENDONUCLEASE/EXONUCLEASE/PHOSPHATASE FAMILY DOMAIN-CONTAINING PROTEIN 1"/>
    <property type="match status" value="1"/>
</dbReference>
<feature type="domain" description="Helix-hairpin-helix DNA-binding motif class 1" evidence="2">
    <location>
        <begin position="61"/>
        <end position="80"/>
    </location>
</feature>
<evidence type="ECO:0000256" key="1">
    <source>
        <dbReference type="SAM" id="SignalP"/>
    </source>
</evidence>
<dbReference type="NCBIfam" id="TIGR00426">
    <property type="entry name" value="competence protein ComEA helix-hairpin-helix repeat region"/>
    <property type="match status" value="1"/>
</dbReference>
<evidence type="ECO:0000313" key="4">
    <source>
        <dbReference type="Proteomes" id="UP000236745"/>
    </source>
</evidence>
<feature type="domain" description="Helix-hairpin-helix DNA-binding motif class 1" evidence="2">
    <location>
        <begin position="31"/>
        <end position="50"/>
    </location>
</feature>
<organism evidence="3 4">
    <name type="scientific">Marinobacterium lutimaris</name>
    <dbReference type="NCBI Taxonomy" id="568106"/>
    <lineage>
        <taxon>Bacteria</taxon>
        <taxon>Pseudomonadati</taxon>
        <taxon>Pseudomonadota</taxon>
        <taxon>Gammaproteobacteria</taxon>
        <taxon>Oceanospirillales</taxon>
        <taxon>Oceanospirillaceae</taxon>
        <taxon>Marinobacterium</taxon>
    </lineage>
</organism>
<reference evidence="3 4" key="1">
    <citation type="submission" date="2016-10" db="EMBL/GenBank/DDBJ databases">
        <authorList>
            <person name="de Groot N.N."/>
        </authorList>
    </citation>
    <scope>NUCLEOTIDE SEQUENCE [LARGE SCALE GENOMIC DNA]</scope>
    <source>
        <strain evidence="3 4">DSM 22012</strain>
    </source>
</reference>
<protein>
    <submittedName>
        <fullName evidence="3">Competence protein ComEA</fullName>
    </submittedName>
</protein>
<proteinExistence type="predicted"/>
<feature type="chain" id="PRO_5009294801" evidence="1">
    <location>
        <begin position="22"/>
        <end position="90"/>
    </location>
</feature>
<gene>
    <name evidence="3" type="ORF">SAMN05444390_103416</name>
</gene>
<dbReference type="GO" id="GO:0006281">
    <property type="term" value="P:DNA repair"/>
    <property type="evidence" value="ECO:0007669"/>
    <property type="project" value="InterPro"/>
</dbReference>
<sequence length="90" mass="9598">MRSFLKALLLALCFFSPFTYAVDINTASVDQLASSLEGIGPAKAAAIIEYREEFGPFVSVDQLLEVSGIGPATVEKNRDKITLSAGESAE</sequence>
<keyword evidence="4" id="KW-1185">Reference proteome</keyword>
<keyword evidence="1" id="KW-0732">Signal</keyword>
<dbReference type="InterPro" id="IPR051675">
    <property type="entry name" value="Endo/Exo/Phosphatase_dom_1"/>
</dbReference>
<evidence type="ECO:0000313" key="3">
    <source>
        <dbReference type="EMBL" id="SEG71156.1"/>
    </source>
</evidence>
<dbReference type="GO" id="GO:0003677">
    <property type="term" value="F:DNA binding"/>
    <property type="evidence" value="ECO:0007669"/>
    <property type="project" value="InterPro"/>
</dbReference>
<dbReference type="Gene3D" id="1.10.150.280">
    <property type="entry name" value="AF1531-like domain"/>
    <property type="match status" value="1"/>
</dbReference>
<dbReference type="EMBL" id="FNVQ01000003">
    <property type="protein sequence ID" value="SEG71156.1"/>
    <property type="molecule type" value="Genomic_DNA"/>
</dbReference>
<dbReference type="SMART" id="SM00278">
    <property type="entry name" value="HhH1"/>
    <property type="match status" value="2"/>
</dbReference>
<name>A0A1H6CFQ2_9GAMM</name>
<dbReference type="GO" id="GO:0015627">
    <property type="term" value="C:type II protein secretion system complex"/>
    <property type="evidence" value="ECO:0007669"/>
    <property type="project" value="TreeGrafter"/>
</dbReference>
<dbReference type="OrthoDB" id="7510573at2"/>
<dbReference type="PANTHER" id="PTHR21180:SF32">
    <property type="entry name" value="ENDONUCLEASE_EXONUCLEASE_PHOSPHATASE FAMILY DOMAIN-CONTAINING PROTEIN 1"/>
    <property type="match status" value="1"/>
</dbReference>
<dbReference type="SUPFAM" id="SSF47781">
    <property type="entry name" value="RuvA domain 2-like"/>
    <property type="match status" value="1"/>
</dbReference>
<accession>A0A1H6CFQ2</accession>
<dbReference type="InterPro" id="IPR010994">
    <property type="entry name" value="RuvA_2-like"/>
</dbReference>
<dbReference type="InterPro" id="IPR004509">
    <property type="entry name" value="Competence_ComEA_HhH"/>
</dbReference>
<dbReference type="Pfam" id="PF12836">
    <property type="entry name" value="HHH_3"/>
    <property type="match status" value="1"/>
</dbReference>
<feature type="signal peptide" evidence="1">
    <location>
        <begin position="1"/>
        <end position="21"/>
    </location>
</feature>
<dbReference type="GO" id="GO:0015628">
    <property type="term" value="P:protein secretion by the type II secretion system"/>
    <property type="evidence" value="ECO:0007669"/>
    <property type="project" value="TreeGrafter"/>
</dbReference>